<keyword evidence="4" id="KW-0808">Transferase</keyword>
<keyword evidence="1" id="KW-0812">Transmembrane</keyword>
<feature type="signal peptide" evidence="2">
    <location>
        <begin position="1"/>
        <end position="23"/>
    </location>
</feature>
<proteinExistence type="predicted"/>
<dbReference type="Proteomes" id="UP000046947">
    <property type="component" value="Unassembled WGS sequence"/>
</dbReference>
<evidence type="ECO:0000313" key="9">
    <source>
        <dbReference type="Proteomes" id="UP000046947"/>
    </source>
</evidence>
<name>A0A655DU29_MYCTX</name>
<gene>
    <name evidence="4" type="primary">metH_1</name>
    <name evidence="3" type="synonym">metH_2</name>
    <name evidence="5" type="ORF">ERS007657_03205</name>
    <name evidence="6" type="ORF">ERS007661_03315</name>
    <name evidence="3" type="ORF">ERS007681_02911</name>
    <name evidence="4" type="ORF">ERS007688_00964</name>
</gene>
<evidence type="ECO:0000313" key="5">
    <source>
        <dbReference type="EMBL" id="CFR95186.1"/>
    </source>
</evidence>
<dbReference type="EMBL" id="CGCX01001462">
    <property type="protein sequence ID" value="CFR95186.1"/>
    <property type="molecule type" value="Genomic_DNA"/>
</dbReference>
<evidence type="ECO:0000313" key="3">
    <source>
        <dbReference type="EMBL" id="CFE41403.1"/>
    </source>
</evidence>
<sequence>MVLTPKKLVVTRAPCMAWLAANSASVGMPPNADVYPAAAVSCAAAAAVATVAAWVSQYRNG</sequence>
<dbReference type="GO" id="GO:0008705">
    <property type="term" value="F:methionine synthase activity"/>
    <property type="evidence" value="ECO:0007669"/>
    <property type="project" value="UniProtKB-EC"/>
</dbReference>
<evidence type="ECO:0000313" key="8">
    <source>
        <dbReference type="Proteomes" id="UP000046680"/>
    </source>
</evidence>
<keyword evidence="4" id="KW-0489">Methyltransferase</keyword>
<evidence type="ECO:0000313" key="10">
    <source>
        <dbReference type="Proteomes" id="UP000048289"/>
    </source>
</evidence>
<dbReference type="Proteomes" id="UP000046680">
    <property type="component" value="Unassembled WGS sequence"/>
</dbReference>
<dbReference type="EMBL" id="CQQC01001433">
    <property type="protein sequence ID" value="CNV94368.1"/>
    <property type="molecule type" value="Genomic_DNA"/>
</dbReference>
<evidence type="ECO:0000313" key="4">
    <source>
        <dbReference type="EMBL" id="CFE48083.1"/>
    </source>
</evidence>
<accession>A0A655DU29</accession>
<dbReference type="GO" id="GO:0032259">
    <property type="term" value="P:methylation"/>
    <property type="evidence" value="ECO:0007669"/>
    <property type="project" value="UniProtKB-KW"/>
</dbReference>
<protein>
    <submittedName>
        <fullName evidence="4">5-methyltetrahydrofolate--homocysteine methyltransferase</fullName>
        <ecNumber evidence="4">2.1.1.13</ecNumber>
    </submittedName>
</protein>
<organism evidence="4 9">
    <name type="scientific">Mycobacterium tuberculosis</name>
    <dbReference type="NCBI Taxonomy" id="1773"/>
    <lineage>
        <taxon>Bacteria</taxon>
        <taxon>Bacillati</taxon>
        <taxon>Actinomycetota</taxon>
        <taxon>Actinomycetes</taxon>
        <taxon>Mycobacteriales</taxon>
        <taxon>Mycobacteriaceae</taxon>
        <taxon>Mycobacterium</taxon>
        <taxon>Mycobacterium tuberculosis complex</taxon>
    </lineage>
</organism>
<evidence type="ECO:0000256" key="2">
    <source>
        <dbReference type="SAM" id="SignalP"/>
    </source>
</evidence>
<evidence type="ECO:0000256" key="1">
    <source>
        <dbReference type="SAM" id="Phobius"/>
    </source>
</evidence>
<reference evidence="7 8" key="1">
    <citation type="submission" date="2015-03" db="EMBL/GenBank/DDBJ databases">
        <authorList>
            <consortium name="Pathogen Informatics"/>
        </authorList>
    </citation>
    <scope>NUCLEOTIDE SEQUENCE [LARGE SCALE GENOMIC DNA]</scope>
    <source>
        <strain evidence="5 8">C09601061</strain>
        <strain evidence="6 7">D00501624</strain>
        <strain evidence="3 10">G09901357</strain>
        <strain evidence="4 9">H09601792</strain>
    </source>
</reference>
<dbReference type="Proteomes" id="UP000048289">
    <property type="component" value="Unassembled WGS sequence"/>
</dbReference>
<dbReference type="AlphaFoldDB" id="A0A655DU29"/>
<evidence type="ECO:0000313" key="6">
    <source>
        <dbReference type="EMBL" id="CNV94368.1"/>
    </source>
</evidence>
<dbReference type="Proteomes" id="UP000039217">
    <property type="component" value="Unassembled WGS sequence"/>
</dbReference>
<feature type="transmembrane region" description="Helical" evidence="1">
    <location>
        <begin position="33"/>
        <end position="55"/>
    </location>
</feature>
<keyword evidence="1" id="KW-1133">Transmembrane helix</keyword>
<keyword evidence="2" id="KW-0732">Signal</keyword>
<dbReference type="EC" id="2.1.1.13" evidence="4"/>
<feature type="chain" id="PRO_5041551798" evidence="2">
    <location>
        <begin position="24"/>
        <end position="61"/>
    </location>
</feature>
<dbReference type="EMBL" id="CFOE01000435">
    <property type="protein sequence ID" value="CFE41403.1"/>
    <property type="molecule type" value="Genomic_DNA"/>
</dbReference>
<evidence type="ECO:0000313" key="7">
    <source>
        <dbReference type="Proteomes" id="UP000039217"/>
    </source>
</evidence>
<keyword evidence="1" id="KW-0472">Membrane</keyword>
<dbReference type="EMBL" id="CFOH01000108">
    <property type="protein sequence ID" value="CFE48083.1"/>
    <property type="molecule type" value="Genomic_DNA"/>
</dbReference>